<gene>
    <name evidence="4" type="ORF">GCM10023188_48290</name>
</gene>
<dbReference type="PANTHER" id="PTHR30055:SF207">
    <property type="entry name" value="HTH-TYPE TRANSCRIPTIONAL REPRESSOR FATR"/>
    <property type="match status" value="1"/>
</dbReference>
<dbReference type="SUPFAM" id="SSF48498">
    <property type="entry name" value="Tetracyclin repressor-like, C-terminal domain"/>
    <property type="match status" value="1"/>
</dbReference>
<dbReference type="InterPro" id="IPR009057">
    <property type="entry name" value="Homeodomain-like_sf"/>
</dbReference>
<feature type="domain" description="HTH tetR-type" evidence="3">
    <location>
        <begin position="8"/>
        <end position="68"/>
    </location>
</feature>
<keyword evidence="1 2" id="KW-0238">DNA-binding</keyword>
<keyword evidence="5" id="KW-1185">Reference proteome</keyword>
<reference evidence="5" key="1">
    <citation type="journal article" date="2019" name="Int. J. Syst. Evol. Microbiol.">
        <title>The Global Catalogue of Microorganisms (GCM) 10K type strain sequencing project: providing services to taxonomists for standard genome sequencing and annotation.</title>
        <authorList>
            <consortium name="The Broad Institute Genomics Platform"/>
            <consortium name="The Broad Institute Genome Sequencing Center for Infectious Disease"/>
            <person name="Wu L."/>
            <person name="Ma J."/>
        </authorList>
    </citation>
    <scope>NUCLEOTIDE SEQUENCE [LARGE SCALE GENOMIC DNA]</scope>
    <source>
        <strain evidence="5">JCM 17926</strain>
    </source>
</reference>
<evidence type="ECO:0000313" key="5">
    <source>
        <dbReference type="Proteomes" id="UP001500552"/>
    </source>
</evidence>
<accession>A0ABP8MAE0</accession>
<dbReference type="Pfam" id="PF00440">
    <property type="entry name" value="TetR_N"/>
    <property type="match status" value="1"/>
</dbReference>
<evidence type="ECO:0000256" key="2">
    <source>
        <dbReference type="PROSITE-ProRule" id="PRU00335"/>
    </source>
</evidence>
<dbReference type="EMBL" id="BAABHC010000042">
    <property type="protein sequence ID" value="GAA4445314.1"/>
    <property type="molecule type" value="Genomic_DNA"/>
</dbReference>
<dbReference type="Gene3D" id="1.10.357.10">
    <property type="entry name" value="Tetracycline Repressor, domain 2"/>
    <property type="match status" value="1"/>
</dbReference>
<dbReference type="InterPro" id="IPR054422">
    <property type="entry name" value="TetR-like_HI_0893_C"/>
</dbReference>
<dbReference type="InterPro" id="IPR036271">
    <property type="entry name" value="Tet_transcr_reg_TetR-rel_C_sf"/>
</dbReference>
<organism evidence="4 5">
    <name type="scientific">Pontibacter saemangeumensis</name>
    <dbReference type="NCBI Taxonomy" id="1084525"/>
    <lineage>
        <taxon>Bacteria</taxon>
        <taxon>Pseudomonadati</taxon>
        <taxon>Bacteroidota</taxon>
        <taxon>Cytophagia</taxon>
        <taxon>Cytophagales</taxon>
        <taxon>Hymenobacteraceae</taxon>
        <taxon>Pontibacter</taxon>
    </lineage>
</organism>
<dbReference type="InterPro" id="IPR001647">
    <property type="entry name" value="HTH_TetR"/>
</dbReference>
<dbReference type="RefSeq" id="WP_345163587.1">
    <property type="nucleotide sequence ID" value="NZ_BAABHC010000042.1"/>
</dbReference>
<evidence type="ECO:0000256" key="1">
    <source>
        <dbReference type="ARBA" id="ARBA00023125"/>
    </source>
</evidence>
<protein>
    <submittedName>
        <fullName evidence="4">TetR/AcrR family transcriptional regulator</fullName>
    </submittedName>
</protein>
<dbReference type="PROSITE" id="PS50977">
    <property type="entry name" value="HTH_TETR_2"/>
    <property type="match status" value="1"/>
</dbReference>
<dbReference type="PRINTS" id="PR00455">
    <property type="entry name" value="HTHTETR"/>
</dbReference>
<sequence>MSETEQLADKKKAIMESTLELIKENGFHGTPMSLVAKEAGVAAGTIYHYFESKERLICELYSYVNRLRIEAVQQGDNPDLPYTERFFSIWLRLFNYYRDNPNVLQFFEQFVNSPYSAKNPEKGYDAFYEKLFRFCRKGIEEGYLRPANPEILGVLAHGSIITTAKIHRYGKIKLGDEELRQIAQIMWDGLSVR</sequence>
<proteinExistence type="predicted"/>
<comment type="caution">
    <text evidence="4">The sequence shown here is derived from an EMBL/GenBank/DDBJ whole genome shotgun (WGS) entry which is preliminary data.</text>
</comment>
<evidence type="ECO:0000259" key="3">
    <source>
        <dbReference type="PROSITE" id="PS50977"/>
    </source>
</evidence>
<evidence type="ECO:0000313" key="4">
    <source>
        <dbReference type="EMBL" id="GAA4445314.1"/>
    </source>
</evidence>
<dbReference type="Pfam" id="PF22604">
    <property type="entry name" value="TetR_HI_0893_C"/>
    <property type="match status" value="1"/>
</dbReference>
<dbReference type="PANTHER" id="PTHR30055">
    <property type="entry name" value="HTH-TYPE TRANSCRIPTIONAL REGULATOR RUTR"/>
    <property type="match status" value="1"/>
</dbReference>
<dbReference type="Proteomes" id="UP001500552">
    <property type="component" value="Unassembled WGS sequence"/>
</dbReference>
<dbReference type="InterPro" id="IPR050109">
    <property type="entry name" value="HTH-type_TetR-like_transc_reg"/>
</dbReference>
<dbReference type="SUPFAM" id="SSF46689">
    <property type="entry name" value="Homeodomain-like"/>
    <property type="match status" value="1"/>
</dbReference>
<name>A0ABP8MAE0_9BACT</name>
<feature type="DNA-binding region" description="H-T-H motif" evidence="2">
    <location>
        <begin position="31"/>
        <end position="50"/>
    </location>
</feature>